<dbReference type="KEGG" id="mala:NCTC10135_01006"/>
<dbReference type="AlphaFoldDB" id="A0A3B0P0J4"/>
<name>A0A3B0P0J4_9BACT</name>
<gene>
    <name evidence="1" type="ORF">NCTC10135_01006</name>
</gene>
<evidence type="ECO:0000313" key="1">
    <source>
        <dbReference type="EMBL" id="SYV90482.1"/>
    </source>
</evidence>
<proteinExistence type="predicted"/>
<evidence type="ECO:0000313" key="2">
    <source>
        <dbReference type="Proteomes" id="UP000259864"/>
    </source>
</evidence>
<protein>
    <submittedName>
        <fullName evidence="1">Uncharacterized protein</fullName>
    </submittedName>
</protein>
<feature type="non-terminal residue" evidence="1">
    <location>
        <position position="159"/>
    </location>
</feature>
<reference evidence="2" key="1">
    <citation type="submission" date="2018-06" db="EMBL/GenBank/DDBJ databases">
        <authorList>
            <consortium name="Pathogen Informatics"/>
        </authorList>
    </citation>
    <scope>NUCLEOTIDE SEQUENCE [LARGE SCALE GENOMIC DNA]</scope>
    <source>
        <strain evidence="2">NCTC10135</strain>
    </source>
</reference>
<dbReference type="EMBL" id="LS991949">
    <property type="protein sequence ID" value="SYV90482.1"/>
    <property type="molecule type" value="Genomic_DNA"/>
</dbReference>
<dbReference type="Proteomes" id="UP000259864">
    <property type="component" value="Chromosome 1"/>
</dbReference>
<sequence length="159" mass="18572">MERQTSKVIGQFKKILWQSSDSKTLIVSFYIKKNDDLNPVSLNKYEGISITFKNNLFADSKIVFEEQDYQLSLIKNQVSKYPDSYLIDLSSEILPIKNKETEINKLNYLVRVLRLPIFKKLVDSKAGILVNELKEDLFFKIIKNQRINGSLFGIEEETW</sequence>
<organism evidence="1 2">
    <name type="scientific">Metamycoplasma alkalescens</name>
    <dbReference type="NCBI Taxonomy" id="45363"/>
    <lineage>
        <taxon>Bacteria</taxon>
        <taxon>Bacillati</taxon>
        <taxon>Mycoplasmatota</taxon>
        <taxon>Mycoplasmoidales</taxon>
        <taxon>Metamycoplasmataceae</taxon>
        <taxon>Metamycoplasma</taxon>
    </lineage>
</organism>
<accession>A0A3B0P0J4</accession>